<keyword evidence="8" id="KW-1278">Translocase</keyword>
<evidence type="ECO:0000256" key="10">
    <source>
        <dbReference type="ARBA" id="ARBA00023014"/>
    </source>
</evidence>
<evidence type="ECO:0000256" key="13">
    <source>
        <dbReference type="ARBA" id="ARBA00034078"/>
    </source>
</evidence>
<keyword evidence="9" id="KW-0408">Iron</keyword>
<evidence type="ECO:0000256" key="2">
    <source>
        <dbReference type="ARBA" id="ARBA00004370"/>
    </source>
</evidence>
<evidence type="ECO:0000256" key="5">
    <source>
        <dbReference type="ARBA" id="ARBA00022714"/>
    </source>
</evidence>
<dbReference type="InterPro" id="IPR017896">
    <property type="entry name" value="4Fe4S_Fe-S-bd"/>
</dbReference>
<proteinExistence type="inferred from homology"/>
<evidence type="ECO:0000256" key="6">
    <source>
        <dbReference type="ARBA" id="ARBA00022723"/>
    </source>
</evidence>
<evidence type="ECO:0000256" key="11">
    <source>
        <dbReference type="ARBA" id="ARBA00023027"/>
    </source>
</evidence>
<dbReference type="SUPFAM" id="SSF53706">
    <property type="entry name" value="Formate dehydrogenase/DMSO reductase, domains 1-3"/>
    <property type="match status" value="1"/>
</dbReference>
<dbReference type="Gene3D" id="3.10.20.740">
    <property type="match status" value="1"/>
</dbReference>
<dbReference type="EMBL" id="CP007028">
    <property type="protein sequence ID" value="AHE96061.1"/>
    <property type="molecule type" value="Genomic_DNA"/>
</dbReference>
<dbReference type="PROSITE" id="PS51085">
    <property type="entry name" value="2FE2S_FER_2"/>
    <property type="match status" value="1"/>
</dbReference>
<dbReference type="PROSITE" id="PS51379">
    <property type="entry name" value="4FE4S_FER_2"/>
    <property type="match status" value="1"/>
</dbReference>
<comment type="similarity">
    <text evidence="3">Belongs to the complex I 75 kDa subunit family.</text>
</comment>
<dbReference type="GO" id="GO:0008137">
    <property type="term" value="F:NADH dehydrogenase (ubiquinone) activity"/>
    <property type="evidence" value="ECO:0007669"/>
    <property type="project" value="InterPro"/>
</dbReference>
<dbReference type="Pfam" id="PF13510">
    <property type="entry name" value="Fer2_4"/>
    <property type="match status" value="1"/>
</dbReference>
<dbReference type="RefSeq" id="WP_025306086.1">
    <property type="nucleotide sequence ID" value="NZ_CP007028.1"/>
</dbReference>
<dbReference type="GO" id="GO:0042773">
    <property type="term" value="P:ATP synthesis coupled electron transport"/>
    <property type="evidence" value="ECO:0007669"/>
    <property type="project" value="InterPro"/>
</dbReference>
<dbReference type="PATRIC" id="fig|75906.3.peg.892"/>
<evidence type="ECO:0000256" key="8">
    <source>
        <dbReference type="ARBA" id="ARBA00022967"/>
    </source>
</evidence>
<dbReference type="GO" id="GO:0046872">
    <property type="term" value="F:metal ion binding"/>
    <property type="evidence" value="ECO:0007669"/>
    <property type="project" value="UniProtKB-KW"/>
</dbReference>
<evidence type="ECO:0000256" key="1">
    <source>
        <dbReference type="ARBA" id="ARBA00001966"/>
    </source>
</evidence>
<dbReference type="InterPro" id="IPR001041">
    <property type="entry name" value="2Fe-2S_ferredoxin-type"/>
</dbReference>
<keyword evidence="6" id="KW-0479">Metal-binding</keyword>
<dbReference type="GO" id="GO:0016491">
    <property type="term" value="F:oxidoreductase activity"/>
    <property type="evidence" value="ECO:0007669"/>
    <property type="project" value="InterPro"/>
</dbReference>
<dbReference type="Pfam" id="PF22117">
    <property type="entry name" value="Fer4_Nqo3"/>
    <property type="match status" value="1"/>
</dbReference>
<dbReference type="PANTHER" id="PTHR24960">
    <property type="entry name" value="PHOTOSYSTEM I IRON-SULFUR CENTER-RELATED"/>
    <property type="match status" value="1"/>
</dbReference>
<dbReference type="OrthoDB" id="9803192at2"/>
<gene>
    <name evidence="17" type="ORF">THERU_04590</name>
</gene>
<evidence type="ECO:0000256" key="9">
    <source>
        <dbReference type="ARBA" id="ARBA00023004"/>
    </source>
</evidence>
<dbReference type="PROSITE" id="PS00641">
    <property type="entry name" value="COMPLEX1_75K_1"/>
    <property type="match status" value="1"/>
</dbReference>
<evidence type="ECO:0000256" key="7">
    <source>
        <dbReference type="ARBA" id="ARBA00022737"/>
    </source>
</evidence>
<dbReference type="SMART" id="SM00929">
    <property type="entry name" value="NADH-G_4Fe-4S_3"/>
    <property type="match status" value="1"/>
</dbReference>
<dbReference type="AlphaFoldDB" id="W0DCN5"/>
<keyword evidence="5" id="KW-0001">2Fe-2S</keyword>
<dbReference type="InterPro" id="IPR054351">
    <property type="entry name" value="NADH_UbQ_OxRdtase_ferredoxin"/>
</dbReference>
<dbReference type="InterPro" id="IPR036010">
    <property type="entry name" value="2Fe-2S_ferredoxin-like_sf"/>
</dbReference>
<dbReference type="InterPro" id="IPR050157">
    <property type="entry name" value="PSI_iron-sulfur_center"/>
</dbReference>
<dbReference type="GO" id="GO:0016020">
    <property type="term" value="C:membrane"/>
    <property type="evidence" value="ECO:0007669"/>
    <property type="project" value="UniProtKB-SubCell"/>
</dbReference>
<protein>
    <submittedName>
        <fullName evidence="17">2-hydroxyacid dehydrogenase</fullName>
    </submittedName>
</protein>
<dbReference type="GO" id="GO:0051537">
    <property type="term" value="F:2 iron, 2 sulfur cluster binding"/>
    <property type="evidence" value="ECO:0007669"/>
    <property type="project" value="UniProtKB-KW"/>
</dbReference>
<accession>W0DCN5</accession>
<evidence type="ECO:0000256" key="12">
    <source>
        <dbReference type="ARBA" id="ARBA00023136"/>
    </source>
</evidence>
<dbReference type="InterPro" id="IPR000283">
    <property type="entry name" value="NADH_UbQ_OxRdtase_75kDa_su_CS"/>
</dbReference>
<evidence type="ECO:0000256" key="3">
    <source>
        <dbReference type="ARBA" id="ARBA00005404"/>
    </source>
</evidence>
<comment type="subcellular location">
    <subcellularLocation>
        <location evidence="2">Membrane</location>
    </subcellularLocation>
</comment>
<evidence type="ECO:0000259" key="14">
    <source>
        <dbReference type="PROSITE" id="PS51085"/>
    </source>
</evidence>
<comment type="cofactor">
    <cofactor evidence="1">
        <name>[4Fe-4S] cluster</name>
        <dbReference type="ChEBI" id="CHEBI:49883"/>
    </cofactor>
</comment>
<keyword evidence="7" id="KW-0677">Repeat</keyword>
<dbReference type="HOGENOM" id="CLU_000422_4_0_0"/>
<dbReference type="eggNOG" id="COG1034">
    <property type="taxonomic scope" value="Bacteria"/>
</dbReference>
<feature type="domain" description="4Fe-4S His(Cys)3-ligated-type" evidence="16">
    <location>
        <begin position="81"/>
        <end position="120"/>
    </location>
</feature>
<name>W0DCN5_9AQUI</name>
<dbReference type="GO" id="GO:0051539">
    <property type="term" value="F:4 iron, 4 sulfur cluster binding"/>
    <property type="evidence" value="ECO:0007669"/>
    <property type="project" value="UniProtKB-KW"/>
</dbReference>
<dbReference type="SUPFAM" id="SSF54292">
    <property type="entry name" value="2Fe-2S ferredoxin-like"/>
    <property type="match status" value="1"/>
</dbReference>
<dbReference type="Gene3D" id="3.30.70.20">
    <property type="match status" value="1"/>
</dbReference>
<dbReference type="KEGG" id="trd:THERU_04590"/>
<dbReference type="STRING" id="75906.THERU_04590"/>
<keyword evidence="12" id="KW-0472">Membrane</keyword>
<dbReference type="FunFam" id="3.30.70.20:FF:000035">
    <property type="entry name" value="Iron hydrogenase 1"/>
    <property type="match status" value="1"/>
</dbReference>
<comment type="cofactor">
    <cofactor evidence="13">
        <name>[2Fe-2S] cluster</name>
        <dbReference type="ChEBI" id="CHEBI:190135"/>
    </cofactor>
</comment>
<feature type="domain" description="2Fe-2S ferredoxin-type" evidence="14">
    <location>
        <begin position="3"/>
        <end position="81"/>
    </location>
</feature>
<dbReference type="PROSITE" id="PS00198">
    <property type="entry name" value="4FE4S_FER_1"/>
    <property type="match status" value="1"/>
</dbReference>
<dbReference type="PANTHER" id="PTHR24960:SF84">
    <property type="entry name" value="HYDROGENASE SUBUNIT"/>
    <property type="match status" value="1"/>
</dbReference>
<keyword evidence="4" id="KW-0004">4Fe-4S</keyword>
<dbReference type="InterPro" id="IPR017900">
    <property type="entry name" value="4Fe4S_Fe_S_CS"/>
</dbReference>
<dbReference type="Pfam" id="PF10588">
    <property type="entry name" value="NADH-G_4Fe-4S_3"/>
    <property type="match status" value="1"/>
</dbReference>
<keyword evidence="11" id="KW-0520">NAD</keyword>
<evidence type="ECO:0000313" key="17">
    <source>
        <dbReference type="EMBL" id="AHE96061.1"/>
    </source>
</evidence>
<dbReference type="Proteomes" id="UP000018914">
    <property type="component" value="Chromosome"/>
</dbReference>
<dbReference type="PROSITE" id="PS51839">
    <property type="entry name" value="4FE4S_HC3"/>
    <property type="match status" value="1"/>
</dbReference>
<dbReference type="CDD" id="cd00207">
    <property type="entry name" value="fer2"/>
    <property type="match status" value="1"/>
</dbReference>
<evidence type="ECO:0000313" key="18">
    <source>
        <dbReference type="Proteomes" id="UP000018914"/>
    </source>
</evidence>
<dbReference type="FunFam" id="3.10.20.740:FF:000004">
    <property type="entry name" value="NADH-quinone oxidoreductase"/>
    <property type="match status" value="1"/>
</dbReference>
<dbReference type="InterPro" id="IPR019574">
    <property type="entry name" value="NADH_UbQ_OxRdtase_Gsu_4Fe4S-bd"/>
</dbReference>
<sequence>MTSIVTITVDGKTLEVEKGKPLLQALLDAGIDVPYFCYHPRLRIIGACRMCIVYNEKTGRLITSCNTPVEEGMVISTKHPMVVENQKYLLQAFMTRHPLDCPICDKAGECDLQNYGALFGPQKQIVPVSALEKERHQLDWESDFLEYYSNRCVVCYRCTRACDDVVGARALYVEERGFQANIAPAQRPMDTSTCEMCGICVYVCPVGAIISKPFKYWTRSWLLKRDLTACNLCPVGCEVQIEYGVGDWRSKEKVYRTKPTDSLDICAKAFFGYDLLNDSRLRKPQLFGKEETFGNTAQILATYLKGEGTNAIVISGYLSNENLALLKEIAQRSSALVSTTLTANLYPFLQTYGEYKPIGIEELKNYSQFLLVGEDLTSTAPVLSYYIKGKVFKVGNVERDAKLNPEVISWGDVQKLDGKGLLIFNLEGVFGESAKEWGAKVRKFKEEKGWDVMLVCKEANFLGVLGNFSWEELTPIESIIRHVEEGRVRNLLIFGEDLFDLYGSERISKLREKVEHFVVFSPFLDGLSSLSYFRVPMFLMGEEEGTYSTLMGKRKTKGFLPEGGSLQEFLKGLLDSLPKGGSISRLSEELFPQEGLVEVHLYRSNWLTRRSANLSKLYEKNNLYEGVKNV</sequence>
<keyword evidence="10" id="KW-0411">Iron-sulfur</keyword>
<reference evidence="17 18" key="1">
    <citation type="submission" date="2013-12" db="EMBL/GenBank/DDBJ databases">
        <authorList>
            <consortium name="DOE Joint Genome Institute"/>
            <person name="Eisen J."/>
            <person name="Huntemann M."/>
            <person name="Han J."/>
            <person name="Chen A."/>
            <person name="Kyrpides N."/>
            <person name="Mavromatis K."/>
            <person name="Markowitz V."/>
            <person name="Palaniappan K."/>
            <person name="Ivanova N."/>
            <person name="Schaumberg A."/>
            <person name="Pati A."/>
            <person name="Liolios K."/>
            <person name="Nordberg H.P."/>
            <person name="Cantor M.N."/>
            <person name="Hua S.X."/>
            <person name="Woyke T."/>
        </authorList>
    </citation>
    <scope>NUCLEOTIDE SEQUENCE [LARGE SCALE GENOMIC DNA]</scope>
    <source>
        <strain evidence="17 18">DSM 23557</strain>
    </source>
</reference>
<dbReference type="SUPFAM" id="SSF54862">
    <property type="entry name" value="4Fe-4S ferredoxins"/>
    <property type="match status" value="1"/>
</dbReference>
<evidence type="ECO:0000256" key="4">
    <source>
        <dbReference type="ARBA" id="ARBA00022485"/>
    </source>
</evidence>
<organism evidence="18">
    <name type="scientific">Thermocrinis ruber</name>
    <dbReference type="NCBI Taxonomy" id="75906"/>
    <lineage>
        <taxon>Bacteria</taxon>
        <taxon>Pseudomonadati</taxon>
        <taxon>Aquificota</taxon>
        <taxon>Aquificia</taxon>
        <taxon>Aquificales</taxon>
        <taxon>Aquificaceae</taxon>
        <taxon>Thermocrinis</taxon>
    </lineage>
</organism>
<evidence type="ECO:0000259" key="16">
    <source>
        <dbReference type="PROSITE" id="PS51839"/>
    </source>
</evidence>
<keyword evidence="18" id="KW-1185">Reference proteome</keyword>
<feature type="domain" description="4Fe-4S ferredoxin-type" evidence="15">
    <location>
        <begin position="185"/>
        <end position="214"/>
    </location>
</feature>
<evidence type="ECO:0000259" key="15">
    <source>
        <dbReference type="PROSITE" id="PS51379"/>
    </source>
</evidence>